<reference evidence="2 3" key="1">
    <citation type="submission" date="2017-09" db="EMBL/GenBank/DDBJ databases">
        <title>The Catabolism of 3,6-Dichlorosalicylic acid is Initiated by the Cytochrome P450 Monooxygenase DsmABC in Rhizorhabdus dicambivorans Ndbn-20.</title>
        <authorList>
            <person name="Na L."/>
        </authorList>
    </citation>
    <scope>NUCLEOTIDE SEQUENCE [LARGE SCALE GENOMIC DNA]</scope>
    <source>
        <strain evidence="2 3">Ndbn-20m</strain>
    </source>
</reference>
<dbReference type="RefSeq" id="WP_066967500.1">
    <property type="nucleotide sequence ID" value="NZ_CP023449.1"/>
</dbReference>
<dbReference type="EMBL" id="NWUF01000026">
    <property type="protein sequence ID" value="PCE40561.1"/>
    <property type="molecule type" value="Genomic_DNA"/>
</dbReference>
<keyword evidence="3" id="KW-1185">Reference proteome</keyword>
<dbReference type="OrthoDB" id="7502352at2"/>
<dbReference type="InterPro" id="IPR029068">
    <property type="entry name" value="Glyas_Bleomycin-R_OHBP_Dase"/>
</dbReference>
<accession>A0A2A4FT30</accession>
<evidence type="ECO:0000256" key="1">
    <source>
        <dbReference type="SAM" id="MobiDB-lite"/>
    </source>
</evidence>
<name>A0A2A4FT30_9SPHN</name>
<comment type="caution">
    <text evidence="2">The sequence shown here is derived from an EMBL/GenBank/DDBJ whole genome shotgun (WGS) entry which is preliminary data.</text>
</comment>
<evidence type="ECO:0000313" key="2">
    <source>
        <dbReference type="EMBL" id="PCE40561.1"/>
    </source>
</evidence>
<gene>
    <name evidence="2" type="ORF">COO09_19750</name>
</gene>
<evidence type="ECO:0008006" key="4">
    <source>
        <dbReference type="Google" id="ProtNLM"/>
    </source>
</evidence>
<sequence>MDGAAGFVEGADRLRHWPGACFTQIAWTTNDIDRALPLLQNWLGARDFVRVGDRLLTVMTPDGERVLRQNLAFGRAGAVSIELIEPIGDDGGFWSDGFGETGFAMRQHHLSIAIDGDRSAWQAFRDQAAAIAPVPVQGRYERSHFLFVDLRPALGCYLEATWRDPDSREGRQAPPTSTSTMPSTTRDA</sequence>
<dbReference type="AlphaFoldDB" id="A0A2A4FT30"/>
<dbReference type="Pfam" id="PF13669">
    <property type="entry name" value="Glyoxalase_4"/>
    <property type="match status" value="1"/>
</dbReference>
<dbReference type="SUPFAM" id="SSF54593">
    <property type="entry name" value="Glyoxalase/Bleomycin resistance protein/Dihydroxybiphenyl dioxygenase"/>
    <property type="match status" value="1"/>
</dbReference>
<organism evidence="2 3">
    <name type="scientific">Rhizorhabdus dicambivorans</name>
    <dbReference type="NCBI Taxonomy" id="1850238"/>
    <lineage>
        <taxon>Bacteria</taxon>
        <taxon>Pseudomonadati</taxon>
        <taxon>Pseudomonadota</taxon>
        <taxon>Alphaproteobacteria</taxon>
        <taxon>Sphingomonadales</taxon>
        <taxon>Sphingomonadaceae</taxon>
        <taxon>Rhizorhabdus</taxon>
    </lineage>
</organism>
<feature type="region of interest" description="Disordered" evidence="1">
    <location>
        <begin position="165"/>
        <end position="188"/>
    </location>
</feature>
<proteinExistence type="predicted"/>
<dbReference type="Proteomes" id="UP000218934">
    <property type="component" value="Unassembled WGS sequence"/>
</dbReference>
<protein>
    <recommendedName>
        <fullName evidence="4">VOC domain-containing protein</fullName>
    </recommendedName>
</protein>
<evidence type="ECO:0000313" key="3">
    <source>
        <dbReference type="Proteomes" id="UP000218934"/>
    </source>
</evidence>
<feature type="compositionally biased region" description="Low complexity" evidence="1">
    <location>
        <begin position="174"/>
        <end position="188"/>
    </location>
</feature>
<dbReference type="Gene3D" id="3.10.180.10">
    <property type="entry name" value="2,3-Dihydroxybiphenyl 1,2-Dioxygenase, domain 1"/>
    <property type="match status" value="1"/>
</dbReference>
<dbReference type="KEGG" id="rdi:CMV14_07560"/>